<sequence length="145" mass="16344">MLPEDTIPKSPLDKPLQQLTEEDISPITREDCRRYLKEKGMRRLSSNKLQAIQQVIMHKRLLETTTSDAEAEACKKLYLPHPNNEYDDNPQGVREKLPFMRKDLGKPDSPGDLCGSLVSANNESAPPRQGRIQTYSSARAANVDP</sequence>
<protein>
    <submittedName>
        <fullName evidence="2">Uncharacterized protein</fullName>
    </submittedName>
</protein>
<evidence type="ECO:0000313" key="3">
    <source>
        <dbReference type="Proteomes" id="UP000834106"/>
    </source>
</evidence>
<dbReference type="EMBL" id="OU503053">
    <property type="protein sequence ID" value="CAI9781203.1"/>
    <property type="molecule type" value="Genomic_DNA"/>
</dbReference>
<keyword evidence="3" id="KW-1185">Reference proteome</keyword>
<gene>
    <name evidence="2" type="ORF">FPE_LOCUS28633</name>
</gene>
<name>A0AAD2A4W5_9LAMI</name>
<evidence type="ECO:0000313" key="2">
    <source>
        <dbReference type="EMBL" id="CAI9781203.1"/>
    </source>
</evidence>
<proteinExistence type="predicted"/>
<accession>A0AAD2A4W5</accession>
<evidence type="ECO:0000256" key="1">
    <source>
        <dbReference type="SAM" id="MobiDB-lite"/>
    </source>
</evidence>
<dbReference type="Proteomes" id="UP000834106">
    <property type="component" value="Chromosome 18"/>
</dbReference>
<dbReference type="AlphaFoldDB" id="A0AAD2A4W5"/>
<feature type="region of interest" description="Disordered" evidence="1">
    <location>
        <begin position="101"/>
        <end position="145"/>
    </location>
</feature>
<feature type="region of interest" description="Disordered" evidence="1">
    <location>
        <begin position="1"/>
        <end position="28"/>
    </location>
</feature>
<reference evidence="2" key="1">
    <citation type="submission" date="2023-05" db="EMBL/GenBank/DDBJ databases">
        <authorList>
            <person name="Huff M."/>
        </authorList>
    </citation>
    <scope>NUCLEOTIDE SEQUENCE</scope>
</reference>
<organism evidence="2 3">
    <name type="scientific">Fraxinus pennsylvanica</name>
    <dbReference type="NCBI Taxonomy" id="56036"/>
    <lineage>
        <taxon>Eukaryota</taxon>
        <taxon>Viridiplantae</taxon>
        <taxon>Streptophyta</taxon>
        <taxon>Embryophyta</taxon>
        <taxon>Tracheophyta</taxon>
        <taxon>Spermatophyta</taxon>
        <taxon>Magnoliopsida</taxon>
        <taxon>eudicotyledons</taxon>
        <taxon>Gunneridae</taxon>
        <taxon>Pentapetalae</taxon>
        <taxon>asterids</taxon>
        <taxon>lamiids</taxon>
        <taxon>Lamiales</taxon>
        <taxon>Oleaceae</taxon>
        <taxon>Oleeae</taxon>
        <taxon>Fraxinus</taxon>
    </lineage>
</organism>